<evidence type="ECO:0000313" key="2">
    <source>
        <dbReference type="Proteomes" id="UP001164513"/>
    </source>
</evidence>
<sequence length="141" mass="16477">MRKILIICILGNSQKSSELNVLGQFDKIASMLNMPFVSKYSNTSYFEVDFLRINLYGRNKASDFERFRDSNSAIIYVNETTILHKKTLIEYLKRLRVGKQTVIFDTNPDHSEHYFKTDYIDNKTTYATYITTYDNALISQS</sequence>
<reference evidence="1" key="1">
    <citation type="submission" date="2022-12" db="EMBL/GenBank/DDBJ databases">
        <title>B. miyamotoi WGS.</title>
        <authorList>
            <person name="Gabriele M."/>
            <person name="Kuleshov K.V."/>
            <person name="Hepner S."/>
            <person name="Hoornstra D."/>
            <person name="Hovius J.W."/>
            <person name="Platonov A.E."/>
            <person name="Fingerle V."/>
            <person name="Strube C."/>
        </authorList>
    </citation>
    <scope>NUCLEOTIDE SEQUENCE</scope>
    <source>
        <strain evidence="1">ZStruIII14-9</strain>
        <plasmid evidence="1">pZSt-lp66</plasmid>
    </source>
</reference>
<accession>A0AAX3JPE5</accession>
<keyword evidence="1" id="KW-0614">Plasmid</keyword>
<protein>
    <submittedName>
        <fullName evidence="1">Terminase family protein</fullName>
    </submittedName>
</protein>
<dbReference type="Pfam" id="PF03237">
    <property type="entry name" value="Terminase_6N"/>
    <property type="match status" value="1"/>
</dbReference>
<geneLocation type="plasmid" evidence="1 2">
    <name>pZSt-lp66</name>
</geneLocation>
<dbReference type="AlphaFoldDB" id="A0AAX3JPE5"/>
<dbReference type="EMBL" id="CP114723">
    <property type="protein sequence ID" value="WAZ72490.1"/>
    <property type="molecule type" value="Genomic_DNA"/>
</dbReference>
<dbReference type="Proteomes" id="UP001164513">
    <property type="component" value="Plasmid pZSt-lp66"/>
</dbReference>
<dbReference type="Gene3D" id="3.40.50.300">
    <property type="entry name" value="P-loop containing nucleotide triphosphate hydrolases"/>
    <property type="match status" value="1"/>
</dbReference>
<dbReference type="InterPro" id="IPR027417">
    <property type="entry name" value="P-loop_NTPase"/>
</dbReference>
<name>A0AAX3JPE5_9SPIR</name>
<gene>
    <name evidence="1" type="ORF">O5404_05600</name>
</gene>
<proteinExistence type="predicted"/>
<organism evidence="1 2">
    <name type="scientific">Borrelia miyamotoi</name>
    <dbReference type="NCBI Taxonomy" id="47466"/>
    <lineage>
        <taxon>Bacteria</taxon>
        <taxon>Pseudomonadati</taxon>
        <taxon>Spirochaetota</taxon>
        <taxon>Spirochaetia</taxon>
        <taxon>Spirochaetales</taxon>
        <taxon>Borreliaceae</taxon>
        <taxon>Borrelia</taxon>
    </lineage>
</organism>
<evidence type="ECO:0000313" key="1">
    <source>
        <dbReference type="EMBL" id="WAZ72490.1"/>
    </source>
</evidence>